<proteinExistence type="predicted"/>
<sequence length="66" mass="7493">MFGGKGRLARQAVLKAIIDTKMLKGTLIRDHKIHVIELFNEMKILRVEIKGETQVDMVLETLSDSL</sequence>
<dbReference type="EMBL" id="QGNW01001840">
    <property type="protein sequence ID" value="RVW29470.1"/>
    <property type="molecule type" value="Genomic_DNA"/>
</dbReference>
<organism evidence="1 2">
    <name type="scientific">Vitis vinifera</name>
    <name type="common">Grape</name>
    <dbReference type="NCBI Taxonomy" id="29760"/>
    <lineage>
        <taxon>Eukaryota</taxon>
        <taxon>Viridiplantae</taxon>
        <taxon>Streptophyta</taxon>
        <taxon>Embryophyta</taxon>
        <taxon>Tracheophyta</taxon>
        <taxon>Spermatophyta</taxon>
        <taxon>Magnoliopsida</taxon>
        <taxon>eudicotyledons</taxon>
        <taxon>Gunneridae</taxon>
        <taxon>Pentapetalae</taxon>
        <taxon>rosids</taxon>
        <taxon>Vitales</taxon>
        <taxon>Vitaceae</taxon>
        <taxon>Viteae</taxon>
        <taxon>Vitis</taxon>
    </lineage>
</organism>
<name>A0A438D1X3_VITVI</name>
<reference evidence="1 2" key="1">
    <citation type="journal article" date="2018" name="PLoS Genet.">
        <title>Population sequencing reveals clonal diversity and ancestral inbreeding in the grapevine cultivar Chardonnay.</title>
        <authorList>
            <person name="Roach M.J."/>
            <person name="Johnson D.L."/>
            <person name="Bohlmann J."/>
            <person name="van Vuuren H.J."/>
            <person name="Jones S.J."/>
            <person name="Pretorius I.S."/>
            <person name="Schmidt S.A."/>
            <person name="Borneman A.R."/>
        </authorList>
    </citation>
    <scope>NUCLEOTIDE SEQUENCE [LARGE SCALE GENOMIC DNA]</scope>
    <source>
        <strain evidence="2">cv. Chardonnay</strain>
        <tissue evidence="1">Leaf</tissue>
    </source>
</reference>
<dbReference type="AlphaFoldDB" id="A0A438D1X3"/>
<comment type="caution">
    <text evidence="1">The sequence shown here is derived from an EMBL/GenBank/DDBJ whole genome shotgun (WGS) entry which is preliminary data.</text>
</comment>
<accession>A0A438D1X3</accession>
<evidence type="ECO:0000313" key="1">
    <source>
        <dbReference type="EMBL" id="RVW29470.1"/>
    </source>
</evidence>
<dbReference type="Proteomes" id="UP000288805">
    <property type="component" value="Unassembled WGS sequence"/>
</dbReference>
<protein>
    <submittedName>
        <fullName evidence="1">Uncharacterized protein</fullName>
    </submittedName>
</protein>
<evidence type="ECO:0000313" key="2">
    <source>
        <dbReference type="Proteomes" id="UP000288805"/>
    </source>
</evidence>
<gene>
    <name evidence="1" type="ORF">CK203_093710</name>
</gene>